<name>A0A7Z2VPL8_9BACL</name>
<evidence type="ECO:0000256" key="1">
    <source>
        <dbReference type="ARBA" id="ARBA00023015"/>
    </source>
</evidence>
<keyword evidence="1" id="KW-0805">Transcription regulation</keyword>
<accession>A0A7Z2VPL8</accession>
<dbReference type="KEGG" id="cheb:HH215_30960"/>
<feature type="domain" description="HTH araC/xylS-type" evidence="4">
    <location>
        <begin position="149"/>
        <end position="247"/>
    </location>
</feature>
<evidence type="ECO:0000313" key="6">
    <source>
        <dbReference type="Proteomes" id="UP000502248"/>
    </source>
</evidence>
<dbReference type="RefSeq" id="WP_169283407.1">
    <property type="nucleotide sequence ID" value="NZ_CP051680.1"/>
</dbReference>
<proteinExistence type="predicted"/>
<evidence type="ECO:0000259" key="4">
    <source>
        <dbReference type="PROSITE" id="PS01124"/>
    </source>
</evidence>
<dbReference type="Gene3D" id="1.10.10.60">
    <property type="entry name" value="Homeodomain-like"/>
    <property type="match status" value="2"/>
</dbReference>
<dbReference type="InterPro" id="IPR020449">
    <property type="entry name" value="Tscrpt_reg_AraC-type_HTH"/>
</dbReference>
<gene>
    <name evidence="5" type="ORF">HH215_30960</name>
</gene>
<evidence type="ECO:0000313" key="5">
    <source>
        <dbReference type="EMBL" id="QJD87161.1"/>
    </source>
</evidence>
<keyword evidence="3" id="KW-0804">Transcription</keyword>
<reference evidence="5 6" key="1">
    <citation type="submission" date="2020-04" db="EMBL/GenBank/DDBJ databases">
        <title>Genome sequencing of novel species.</title>
        <authorList>
            <person name="Heo J."/>
            <person name="Kim S.-J."/>
            <person name="Kim J.-S."/>
            <person name="Hong S.-B."/>
            <person name="Kwon S.-W."/>
        </authorList>
    </citation>
    <scope>NUCLEOTIDE SEQUENCE [LARGE SCALE GENOMIC DNA]</scope>
    <source>
        <strain evidence="5 6">MFER-1</strain>
    </source>
</reference>
<dbReference type="InterPro" id="IPR018060">
    <property type="entry name" value="HTH_AraC"/>
</dbReference>
<dbReference type="GO" id="GO:0003700">
    <property type="term" value="F:DNA-binding transcription factor activity"/>
    <property type="evidence" value="ECO:0007669"/>
    <property type="project" value="InterPro"/>
</dbReference>
<keyword evidence="6" id="KW-1185">Reference proteome</keyword>
<dbReference type="GO" id="GO:0043565">
    <property type="term" value="F:sequence-specific DNA binding"/>
    <property type="evidence" value="ECO:0007669"/>
    <property type="project" value="InterPro"/>
</dbReference>
<dbReference type="PANTHER" id="PTHR43280">
    <property type="entry name" value="ARAC-FAMILY TRANSCRIPTIONAL REGULATOR"/>
    <property type="match status" value="1"/>
</dbReference>
<dbReference type="PROSITE" id="PS01124">
    <property type="entry name" value="HTH_ARAC_FAMILY_2"/>
    <property type="match status" value="1"/>
</dbReference>
<dbReference type="SUPFAM" id="SSF46689">
    <property type="entry name" value="Homeodomain-like"/>
    <property type="match status" value="2"/>
</dbReference>
<sequence>MNTPLSVDTWVLPIQISVRRWNIPLTDRERNLLEYALCNVSDEMIRHPLSGVTMRIRHGTAVLLFDLPTQTQLLSGIEQRCRELRKFAKTFLYADVDIGIGNTVPMRELPQEKPQEVSTIPPAIESQSTDFDLFLRMRQANPSEDSVLHQILNYIEDHLLEDLTREDIAQFVHFHPAYLSRFFRKKTGWSLSEYIVQKRIESAKEMLSQSELKIGYIMNHLGYYNLSHFTRTFKKKTGYTPQQYRKKTSHHKLAIVRGK</sequence>
<dbReference type="Proteomes" id="UP000502248">
    <property type="component" value="Chromosome"/>
</dbReference>
<dbReference type="PANTHER" id="PTHR43280:SF2">
    <property type="entry name" value="HTH-TYPE TRANSCRIPTIONAL REGULATOR EXSA"/>
    <property type="match status" value="1"/>
</dbReference>
<dbReference type="PRINTS" id="PR00032">
    <property type="entry name" value="HTHARAC"/>
</dbReference>
<evidence type="ECO:0000256" key="3">
    <source>
        <dbReference type="ARBA" id="ARBA00023163"/>
    </source>
</evidence>
<protein>
    <submittedName>
        <fullName evidence="5">Helix-turn-helix transcriptional regulator</fullName>
    </submittedName>
</protein>
<dbReference type="AlphaFoldDB" id="A0A7Z2VPL8"/>
<dbReference type="Pfam" id="PF12833">
    <property type="entry name" value="HTH_18"/>
    <property type="match status" value="1"/>
</dbReference>
<keyword evidence="2" id="KW-0238">DNA-binding</keyword>
<dbReference type="InterPro" id="IPR009057">
    <property type="entry name" value="Homeodomain-like_sf"/>
</dbReference>
<dbReference type="SMART" id="SM00342">
    <property type="entry name" value="HTH_ARAC"/>
    <property type="match status" value="1"/>
</dbReference>
<dbReference type="EMBL" id="CP051680">
    <property type="protein sequence ID" value="QJD87161.1"/>
    <property type="molecule type" value="Genomic_DNA"/>
</dbReference>
<organism evidence="5 6">
    <name type="scientific">Cohnella herbarum</name>
    <dbReference type="NCBI Taxonomy" id="2728023"/>
    <lineage>
        <taxon>Bacteria</taxon>
        <taxon>Bacillati</taxon>
        <taxon>Bacillota</taxon>
        <taxon>Bacilli</taxon>
        <taxon>Bacillales</taxon>
        <taxon>Paenibacillaceae</taxon>
        <taxon>Cohnella</taxon>
    </lineage>
</organism>
<evidence type="ECO:0000256" key="2">
    <source>
        <dbReference type="ARBA" id="ARBA00023125"/>
    </source>
</evidence>